<reference evidence="2" key="1">
    <citation type="journal article" date="2022" name="bioRxiv">
        <title>Sequencing and chromosome-scale assembly of the giantPleurodeles waltlgenome.</title>
        <authorList>
            <person name="Brown T."/>
            <person name="Elewa A."/>
            <person name="Iarovenko S."/>
            <person name="Subramanian E."/>
            <person name="Araus A.J."/>
            <person name="Petzold A."/>
            <person name="Susuki M."/>
            <person name="Suzuki K.-i.T."/>
            <person name="Hayashi T."/>
            <person name="Toyoda A."/>
            <person name="Oliveira C."/>
            <person name="Osipova E."/>
            <person name="Leigh N.D."/>
            <person name="Simon A."/>
            <person name="Yun M.H."/>
        </authorList>
    </citation>
    <scope>NUCLEOTIDE SEQUENCE</scope>
    <source>
        <strain evidence="2">20211129_DDA</strain>
        <tissue evidence="2">Liver</tissue>
    </source>
</reference>
<organism evidence="2 3">
    <name type="scientific">Pleurodeles waltl</name>
    <name type="common">Iberian ribbed newt</name>
    <dbReference type="NCBI Taxonomy" id="8319"/>
    <lineage>
        <taxon>Eukaryota</taxon>
        <taxon>Metazoa</taxon>
        <taxon>Chordata</taxon>
        <taxon>Craniata</taxon>
        <taxon>Vertebrata</taxon>
        <taxon>Euteleostomi</taxon>
        <taxon>Amphibia</taxon>
        <taxon>Batrachia</taxon>
        <taxon>Caudata</taxon>
        <taxon>Salamandroidea</taxon>
        <taxon>Salamandridae</taxon>
        <taxon>Pleurodelinae</taxon>
        <taxon>Pleurodeles</taxon>
    </lineage>
</organism>
<evidence type="ECO:0000313" key="3">
    <source>
        <dbReference type="Proteomes" id="UP001066276"/>
    </source>
</evidence>
<keyword evidence="3" id="KW-1185">Reference proteome</keyword>
<feature type="region of interest" description="Disordered" evidence="1">
    <location>
        <begin position="42"/>
        <end position="98"/>
    </location>
</feature>
<protein>
    <submittedName>
        <fullName evidence="2">Uncharacterized protein</fullName>
    </submittedName>
</protein>
<dbReference type="Proteomes" id="UP001066276">
    <property type="component" value="Chromosome 6"/>
</dbReference>
<feature type="compositionally biased region" description="Basic residues" evidence="1">
    <location>
        <begin position="62"/>
        <end position="79"/>
    </location>
</feature>
<dbReference type="AlphaFoldDB" id="A0AAV7QSP7"/>
<evidence type="ECO:0000313" key="2">
    <source>
        <dbReference type="EMBL" id="KAJ1143534.1"/>
    </source>
</evidence>
<accession>A0AAV7QSP7</accession>
<proteinExistence type="predicted"/>
<sequence>MPDIIIHIQKVFSEFLSTAITFQACSYHMPISGHDMRQLSSATSTAIKCKKRAGRPAARAPRQSRGHGRARTSRRRLASPRRQIVLSTALTRAGTRGE</sequence>
<gene>
    <name evidence="2" type="ORF">NDU88_009842</name>
</gene>
<evidence type="ECO:0000256" key="1">
    <source>
        <dbReference type="SAM" id="MobiDB-lite"/>
    </source>
</evidence>
<dbReference type="EMBL" id="JANPWB010000010">
    <property type="protein sequence ID" value="KAJ1143534.1"/>
    <property type="molecule type" value="Genomic_DNA"/>
</dbReference>
<name>A0AAV7QSP7_PLEWA</name>
<comment type="caution">
    <text evidence="2">The sequence shown here is derived from an EMBL/GenBank/DDBJ whole genome shotgun (WGS) entry which is preliminary data.</text>
</comment>